<dbReference type="GO" id="GO:0003677">
    <property type="term" value="F:DNA binding"/>
    <property type="evidence" value="ECO:0007669"/>
    <property type="project" value="UniProtKB-UniRule"/>
</dbReference>
<dbReference type="Gene3D" id="1.10.357.10">
    <property type="entry name" value="Tetracycline Repressor, domain 2"/>
    <property type="match status" value="1"/>
</dbReference>
<organism evidence="4">
    <name type="scientific">Gordonia sp. MP11Mi</name>
    <dbReference type="NCBI Taxonomy" id="3022769"/>
    <lineage>
        <taxon>Bacteria</taxon>
        <taxon>Bacillati</taxon>
        <taxon>Actinomycetota</taxon>
        <taxon>Actinomycetes</taxon>
        <taxon>Mycobacteriales</taxon>
        <taxon>Gordoniaceae</taxon>
        <taxon>Gordonia</taxon>
    </lineage>
</organism>
<dbReference type="PROSITE" id="PS50977">
    <property type="entry name" value="HTH_TETR_2"/>
    <property type="match status" value="1"/>
</dbReference>
<feature type="domain" description="HTH tetR-type" evidence="3">
    <location>
        <begin position="5"/>
        <end position="65"/>
    </location>
</feature>
<evidence type="ECO:0000313" key="4">
    <source>
        <dbReference type="EMBL" id="WOC14264.1"/>
    </source>
</evidence>
<dbReference type="InterPro" id="IPR050624">
    <property type="entry name" value="HTH-type_Tx_Regulator"/>
</dbReference>
<protein>
    <recommendedName>
        <fullName evidence="3">HTH tetR-type domain-containing protein</fullName>
    </recommendedName>
</protein>
<dbReference type="InterPro" id="IPR001647">
    <property type="entry name" value="HTH_TetR"/>
</dbReference>
<name>A0AA97CXD6_9ACTN</name>
<dbReference type="PANTHER" id="PTHR43479:SF11">
    <property type="entry name" value="ACREF_ENVCD OPERON REPRESSOR-RELATED"/>
    <property type="match status" value="1"/>
</dbReference>
<dbReference type="SUPFAM" id="SSF46689">
    <property type="entry name" value="Homeodomain-like"/>
    <property type="match status" value="1"/>
</dbReference>
<gene>
    <name evidence="4" type="ORF">MP11Mi_33780</name>
</gene>
<keyword evidence="1 2" id="KW-0238">DNA-binding</keyword>
<sequence length="205" mass="21915">MVVAGDRANQLLDCALDAFLEVGYAPVGVKEITTRAGVSHGTFYNYFENKRQLLSVLVEREMADFFAVLTRVEAGLQNGCVEQTLRQAVFEANREMLTLVDDRAEVLSFIIIDVPGIDQSALDGHLAMFREASRRASAALQIAVDSGVADPDLHTDFAGQAWISYLLGVSAPAIADGAGLSDLDAVADALTVLLLDGLPAIGVFE</sequence>
<dbReference type="PANTHER" id="PTHR43479">
    <property type="entry name" value="ACREF/ENVCD OPERON REPRESSOR-RELATED"/>
    <property type="match status" value="1"/>
</dbReference>
<evidence type="ECO:0000256" key="1">
    <source>
        <dbReference type="ARBA" id="ARBA00023125"/>
    </source>
</evidence>
<evidence type="ECO:0000259" key="3">
    <source>
        <dbReference type="PROSITE" id="PS50977"/>
    </source>
</evidence>
<accession>A0AA97CXD6</accession>
<dbReference type="AlphaFoldDB" id="A0AA97CXD6"/>
<feature type="DNA-binding region" description="H-T-H motif" evidence="2">
    <location>
        <begin position="28"/>
        <end position="47"/>
    </location>
</feature>
<dbReference type="PRINTS" id="PR00455">
    <property type="entry name" value="HTHTETR"/>
</dbReference>
<reference evidence="4" key="1">
    <citation type="submission" date="2023-06" db="EMBL/GenBank/DDBJ databases">
        <title>Gordonia sp. nov. and Pseudochrobactrum sp. nov., two species isolated from the burying beetle Nicrophorus vespilloides.</title>
        <authorList>
            <person name="Poehlein A."/>
            <person name="Guzman J."/>
            <person name="Daniel R."/>
            <person name="Vilcinskas A."/>
        </authorList>
    </citation>
    <scope>NUCLEOTIDE SEQUENCE</scope>
    <source>
        <strain evidence="4">MP11Mi</strain>
    </source>
</reference>
<dbReference type="InterPro" id="IPR009057">
    <property type="entry name" value="Homeodomain-like_sf"/>
</dbReference>
<dbReference type="Pfam" id="PF00440">
    <property type="entry name" value="TetR_N"/>
    <property type="match status" value="1"/>
</dbReference>
<proteinExistence type="predicted"/>
<evidence type="ECO:0000256" key="2">
    <source>
        <dbReference type="PROSITE-ProRule" id="PRU00335"/>
    </source>
</evidence>
<dbReference type="RefSeq" id="WP_420040017.1">
    <property type="nucleotide sequence ID" value="NZ_CP128986.1"/>
</dbReference>
<dbReference type="EMBL" id="CP128986">
    <property type="protein sequence ID" value="WOC14264.1"/>
    <property type="molecule type" value="Genomic_DNA"/>
</dbReference>